<dbReference type="EMBL" id="LQIR01000029">
    <property type="protein sequence ID" value="KUI13404.1"/>
    <property type="molecule type" value="Genomic_DNA"/>
</dbReference>
<sequence length="342" mass="37702">MAGDGWRTLVDGMRTAVETLAEFTEGLDPSEQADGQRALTRAVNNLLGRLEVDRDRPELVPFNGWREKFFMDNPDFRYWITDIRDDRTYRISGNVGDSVYQSITVYSGTGVADAAAVARLETGDLGIDSDGKFTATLADLPPGSSSVWVRYAHHSSDPASPGWCHIEVLDADDTPPSPTDLDRALSRLGTVIANVPKVFELSTAADLKAPNAVRHWSAMAGGAAFTEPGIHYVRGAWQLADGEALVLEGSVPACRHWNIVLYNRFLNSLDHRHRTVTRTAASTTLIDGRFRFVLAAENPGVDGYDWLDTEGLPFGLFVLRFLHPVGEPELPAARRIRLEELR</sequence>
<evidence type="ECO:0008006" key="3">
    <source>
        <dbReference type="Google" id="ProtNLM"/>
    </source>
</evidence>
<name>A0A124EP56_9MYCO</name>
<dbReference type="Proteomes" id="UP000053707">
    <property type="component" value="Unassembled WGS sequence"/>
</dbReference>
<dbReference type="RefSeq" id="WP_064397929.1">
    <property type="nucleotide sequence ID" value="NZ_LQIR01000029.1"/>
</dbReference>
<accession>A0A124EP56</accession>
<comment type="caution">
    <text evidence="1">The sequence shown here is derived from an EMBL/GenBank/DDBJ whole genome shotgun (WGS) entry which is preliminary data.</text>
</comment>
<evidence type="ECO:0000313" key="2">
    <source>
        <dbReference type="Proteomes" id="UP000053707"/>
    </source>
</evidence>
<protein>
    <recommendedName>
        <fullName evidence="3">DUF1214 domain-containing protein</fullName>
    </recommendedName>
</protein>
<dbReference type="AlphaFoldDB" id="A0A124EP56"/>
<organism evidence="1 2">
    <name type="scientific">Mycobacterium lehmannii</name>
    <dbReference type="NCBI Taxonomy" id="2048550"/>
    <lineage>
        <taxon>Bacteria</taxon>
        <taxon>Bacillati</taxon>
        <taxon>Actinomycetota</taxon>
        <taxon>Actinomycetes</taxon>
        <taxon>Mycobacteriales</taxon>
        <taxon>Mycobacteriaceae</taxon>
        <taxon>Mycobacterium</taxon>
    </lineage>
</organism>
<keyword evidence="2" id="KW-1185">Reference proteome</keyword>
<evidence type="ECO:0000313" key="1">
    <source>
        <dbReference type="EMBL" id="KUI13404.1"/>
    </source>
</evidence>
<reference evidence="1 2" key="1">
    <citation type="submission" date="2016-01" db="EMBL/GenBank/DDBJ databases">
        <authorList>
            <consortium name="TB Trials Study Group"/>
            <person name="Sutton G."/>
            <person name="Brinkac L."/>
            <person name="Sanka R."/>
            <person name="Adams M."/>
            <person name="Lau E.L."/>
            <person name="Macaden R."/>
            <person name="Grewal H.M.S."/>
        </authorList>
    </citation>
    <scope>NUCLEOTIDE SEQUENCE [LARGE SCALE GENOMIC DNA]</scope>
    <source>
        <strain evidence="1 2">IS-1744</strain>
    </source>
</reference>
<proteinExistence type="predicted"/>
<gene>
    <name evidence="1" type="ORF">AU192_24810</name>
</gene>